<keyword evidence="9 11" id="KW-0472">Membrane</keyword>
<feature type="transmembrane region" description="Helical" evidence="11">
    <location>
        <begin position="273"/>
        <end position="299"/>
    </location>
</feature>
<dbReference type="GO" id="GO:0015099">
    <property type="term" value="F:nickel cation transmembrane transporter activity"/>
    <property type="evidence" value="ECO:0007669"/>
    <property type="project" value="InterPro"/>
</dbReference>
<keyword evidence="3" id="KW-1003">Cell membrane</keyword>
<evidence type="ECO:0000256" key="6">
    <source>
        <dbReference type="ARBA" id="ARBA00022989"/>
    </source>
</evidence>
<evidence type="ECO:0000256" key="11">
    <source>
        <dbReference type="RuleBase" id="RU363032"/>
    </source>
</evidence>
<evidence type="ECO:0000256" key="1">
    <source>
        <dbReference type="ARBA" id="ARBA00004651"/>
    </source>
</evidence>
<feature type="transmembrane region" description="Helical" evidence="11">
    <location>
        <begin position="134"/>
        <end position="159"/>
    </location>
</feature>
<comment type="subcellular location">
    <subcellularLocation>
        <location evidence="1 11">Cell membrane</location>
        <topology evidence="1 11">Multi-pass membrane protein</topology>
    </subcellularLocation>
</comment>
<dbReference type="OrthoDB" id="9805855at2"/>
<keyword evidence="5 11" id="KW-0812">Transmembrane</keyword>
<dbReference type="InterPro" id="IPR000515">
    <property type="entry name" value="MetI-like"/>
</dbReference>
<evidence type="ECO:0000256" key="7">
    <source>
        <dbReference type="ARBA" id="ARBA00023065"/>
    </source>
</evidence>
<proteinExistence type="inferred from homology"/>
<evidence type="ECO:0000256" key="5">
    <source>
        <dbReference type="ARBA" id="ARBA00022692"/>
    </source>
</evidence>
<evidence type="ECO:0000256" key="3">
    <source>
        <dbReference type="ARBA" id="ARBA00022475"/>
    </source>
</evidence>
<accession>A0A426QEC4</accession>
<evidence type="ECO:0000256" key="4">
    <source>
        <dbReference type="ARBA" id="ARBA00022596"/>
    </source>
</evidence>
<reference evidence="13 14" key="1">
    <citation type="journal article" date="2010" name="Int. J. Syst. Evol. Microbiol.">
        <title>Thiohalobacter thiocyanaticus gen. nov., sp. nov., a moderately halophilic, sulfur-oxidizing gammaproteobacterium from hypersaline lakes, that utilizes thiocyanate.</title>
        <authorList>
            <person name="Sorokin D.Y."/>
            <person name="Kovaleva O.L."/>
            <person name="Tourova T.P."/>
            <person name="Muyzer G."/>
        </authorList>
    </citation>
    <scope>NUCLEOTIDE SEQUENCE [LARGE SCALE GENOMIC DNA]</scope>
    <source>
        <strain evidence="13 14">Hrh1</strain>
    </source>
</reference>
<keyword evidence="4" id="KW-0533">Nickel</keyword>
<dbReference type="SUPFAM" id="SSF161098">
    <property type="entry name" value="MetI-like"/>
    <property type="match status" value="1"/>
</dbReference>
<keyword evidence="14" id="KW-1185">Reference proteome</keyword>
<dbReference type="Pfam" id="PF00528">
    <property type="entry name" value="BPD_transp_1"/>
    <property type="match status" value="1"/>
</dbReference>
<protein>
    <submittedName>
        <fullName evidence="13">ABC transporter permease</fullName>
    </submittedName>
</protein>
<dbReference type="Gene3D" id="1.10.3720.10">
    <property type="entry name" value="MetI-like"/>
    <property type="match status" value="1"/>
</dbReference>
<dbReference type="EMBL" id="QZMU01000002">
    <property type="protein sequence ID" value="RRQ20096.1"/>
    <property type="molecule type" value="Genomic_DNA"/>
</dbReference>
<dbReference type="PANTHER" id="PTHR43163:SF6">
    <property type="entry name" value="DIPEPTIDE TRANSPORT SYSTEM PERMEASE PROTEIN DPPB-RELATED"/>
    <property type="match status" value="1"/>
</dbReference>
<dbReference type="Proteomes" id="UP000287798">
    <property type="component" value="Unassembled WGS sequence"/>
</dbReference>
<evidence type="ECO:0000256" key="2">
    <source>
        <dbReference type="ARBA" id="ARBA00022448"/>
    </source>
</evidence>
<keyword evidence="2 11" id="KW-0813">Transport</keyword>
<evidence type="ECO:0000259" key="12">
    <source>
        <dbReference type="PROSITE" id="PS50928"/>
    </source>
</evidence>
<dbReference type="PROSITE" id="PS50928">
    <property type="entry name" value="ABC_TM1"/>
    <property type="match status" value="1"/>
</dbReference>
<keyword evidence="8" id="KW-0921">Nickel transport</keyword>
<feature type="transmembrane region" description="Helical" evidence="11">
    <location>
        <begin position="171"/>
        <end position="188"/>
    </location>
</feature>
<sequence>MLAELTRRLLSTAIVVLGVVVLVFLLIHLIPRDPVDVMLGESASAADREALRQNLGLDRPLGVQLGEYLGGLARGELGHSLHHRRPIVELLAERIPATLELALAALAFTLVLALPLGLLAAVRRNTGWDRGAMAFSLLGVSIPNFWLGPLLILLFSVWLGWLPVSGRESPGALILPALTLGMSLAAVLSRMVRSSVLEVLGEDFIRSAYARGLSTRQVLTRHALPNALLPVITVLGLQLGTLLAGAVITEVVFGWPGLGSLTIEAIQSRDYPLVQVCVLLISLSYVLVNMLTDLLYAWIDPRIRLGESDAG</sequence>
<evidence type="ECO:0000256" key="8">
    <source>
        <dbReference type="ARBA" id="ARBA00023112"/>
    </source>
</evidence>
<comment type="caution">
    <text evidence="13">The sequence shown here is derived from an EMBL/GenBank/DDBJ whole genome shotgun (WGS) entry which is preliminary data.</text>
</comment>
<dbReference type="InterPro" id="IPR035906">
    <property type="entry name" value="MetI-like_sf"/>
</dbReference>
<keyword evidence="7" id="KW-0406">Ion transport</keyword>
<dbReference type="InterPro" id="IPR050045">
    <property type="entry name" value="Opp2B"/>
</dbReference>
<name>A0A426QEC4_9GAMM</name>
<dbReference type="CDD" id="cd06261">
    <property type="entry name" value="TM_PBP2"/>
    <property type="match status" value="1"/>
</dbReference>
<dbReference type="NCBIfam" id="NF045470">
    <property type="entry name" value="Opp2B"/>
    <property type="match status" value="1"/>
</dbReference>
<feature type="transmembrane region" description="Helical" evidence="11">
    <location>
        <begin position="227"/>
        <end position="253"/>
    </location>
</feature>
<dbReference type="InterPro" id="IPR045621">
    <property type="entry name" value="BPD_transp_1_N"/>
</dbReference>
<feature type="transmembrane region" description="Helical" evidence="11">
    <location>
        <begin position="101"/>
        <end position="122"/>
    </location>
</feature>
<organism evidence="13 14">
    <name type="scientific">Thiohalobacter thiocyanaticus</name>
    <dbReference type="NCBI Taxonomy" id="585455"/>
    <lineage>
        <taxon>Bacteria</taxon>
        <taxon>Pseudomonadati</taxon>
        <taxon>Pseudomonadota</taxon>
        <taxon>Gammaproteobacteria</taxon>
        <taxon>Thiohalobacterales</taxon>
        <taxon>Thiohalobacteraceae</taxon>
        <taxon>Thiohalobacter</taxon>
    </lineage>
</organism>
<feature type="transmembrane region" description="Helical" evidence="11">
    <location>
        <begin position="9"/>
        <end position="30"/>
    </location>
</feature>
<evidence type="ECO:0000313" key="13">
    <source>
        <dbReference type="EMBL" id="RRQ20096.1"/>
    </source>
</evidence>
<keyword evidence="6 11" id="KW-1133">Transmembrane helix</keyword>
<gene>
    <name evidence="13" type="ORF">D6C00_15205</name>
</gene>
<dbReference type="AlphaFoldDB" id="A0A426QEC4"/>
<feature type="domain" description="ABC transmembrane type-1" evidence="12">
    <location>
        <begin position="95"/>
        <end position="292"/>
    </location>
</feature>
<evidence type="ECO:0000313" key="14">
    <source>
        <dbReference type="Proteomes" id="UP000287798"/>
    </source>
</evidence>
<dbReference type="PANTHER" id="PTHR43163">
    <property type="entry name" value="DIPEPTIDE TRANSPORT SYSTEM PERMEASE PROTEIN DPPB-RELATED"/>
    <property type="match status" value="1"/>
</dbReference>
<dbReference type="Pfam" id="PF19300">
    <property type="entry name" value="BPD_transp_1_N"/>
    <property type="match status" value="1"/>
</dbReference>
<evidence type="ECO:0000256" key="9">
    <source>
        <dbReference type="ARBA" id="ARBA00023136"/>
    </source>
</evidence>
<comment type="similarity">
    <text evidence="10">Belongs to the binding-protein-dependent transport system permease family. OppBC subfamily.</text>
</comment>
<dbReference type="RefSeq" id="WP_125182662.1">
    <property type="nucleotide sequence ID" value="NZ_QZMU01000002.1"/>
</dbReference>
<dbReference type="GO" id="GO:0005886">
    <property type="term" value="C:plasma membrane"/>
    <property type="evidence" value="ECO:0007669"/>
    <property type="project" value="UniProtKB-SubCell"/>
</dbReference>
<evidence type="ECO:0000256" key="10">
    <source>
        <dbReference type="ARBA" id="ARBA00024202"/>
    </source>
</evidence>